<evidence type="ECO:0000313" key="3">
    <source>
        <dbReference type="Proteomes" id="UP001497516"/>
    </source>
</evidence>
<feature type="region of interest" description="Disordered" evidence="1">
    <location>
        <begin position="185"/>
        <end position="211"/>
    </location>
</feature>
<dbReference type="Proteomes" id="UP001497516">
    <property type="component" value="Chromosome 8"/>
</dbReference>
<accession>A0AAV2GBS5</accession>
<name>A0AAV2GBS5_9ROSI</name>
<organism evidence="2 3">
    <name type="scientific">Linum trigynum</name>
    <dbReference type="NCBI Taxonomy" id="586398"/>
    <lineage>
        <taxon>Eukaryota</taxon>
        <taxon>Viridiplantae</taxon>
        <taxon>Streptophyta</taxon>
        <taxon>Embryophyta</taxon>
        <taxon>Tracheophyta</taxon>
        <taxon>Spermatophyta</taxon>
        <taxon>Magnoliopsida</taxon>
        <taxon>eudicotyledons</taxon>
        <taxon>Gunneridae</taxon>
        <taxon>Pentapetalae</taxon>
        <taxon>rosids</taxon>
        <taxon>fabids</taxon>
        <taxon>Malpighiales</taxon>
        <taxon>Linaceae</taxon>
        <taxon>Linum</taxon>
    </lineage>
</organism>
<dbReference type="EMBL" id="OZ034821">
    <property type="protein sequence ID" value="CAL1407777.1"/>
    <property type="molecule type" value="Genomic_DNA"/>
</dbReference>
<evidence type="ECO:0000313" key="2">
    <source>
        <dbReference type="EMBL" id="CAL1407777.1"/>
    </source>
</evidence>
<reference evidence="2 3" key="1">
    <citation type="submission" date="2024-04" db="EMBL/GenBank/DDBJ databases">
        <authorList>
            <person name="Fracassetti M."/>
        </authorList>
    </citation>
    <scope>NUCLEOTIDE SEQUENCE [LARGE SCALE GENOMIC DNA]</scope>
</reference>
<gene>
    <name evidence="2" type="ORF">LTRI10_LOCUS47426</name>
</gene>
<evidence type="ECO:0008006" key="4">
    <source>
        <dbReference type="Google" id="ProtNLM"/>
    </source>
</evidence>
<sequence length="315" mass="35668">MSIQGQFDANKQVTKLKKKYATPTKFGARSHVSVPSVNKENSLSENFVFGKKTEKTARSFFPTSSILCRWHVISDHASHHPQPSSIDDYNARHHTQAHQLSYPKGTLTMSYLMNHPVLSKYSSRSTTHQNQPNPNQPKPHGKDVVVEEDVVPTVPGDVNLTPNINHDDKAVTDFARDQKRSIRKAIRQEERSRSGRTHSLPHPKNGPYKCPKCKEVHQISQTFAAHMRNHYRSESKKERNERLAARFNKRRFRFVGLSSGGSSSGGSTTMWPVGRYEVKTEHPHLPPVISTVTGKEWRNIQSMAMVEATSSEPNE</sequence>
<evidence type="ECO:0000256" key="1">
    <source>
        <dbReference type="SAM" id="MobiDB-lite"/>
    </source>
</evidence>
<proteinExistence type="predicted"/>
<feature type="region of interest" description="Disordered" evidence="1">
    <location>
        <begin position="121"/>
        <end position="142"/>
    </location>
</feature>
<protein>
    <recommendedName>
        <fullName evidence="4">C2H2-type domain-containing protein</fullName>
    </recommendedName>
</protein>
<dbReference type="AlphaFoldDB" id="A0AAV2GBS5"/>
<keyword evidence="3" id="KW-1185">Reference proteome</keyword>